<gene>
    <name evidence="3" type="ORF">ACFOEX_07925</name>
</gene>
<proteinExistence type="inferred from homology"/>
<dbReference type="Proteomes" id="UP001595536">
    <property type="component" value="Unassembled WGS sequence"/>
</dbReference>
<dbReference type="Gene3D" id="3.30.110.40">
    <property type="entry name" value="TusA-like domain"/>
    <property type="match status" value="1"/>
</dbReference>
<evidence type="ECO:0000313" key="4">
    <source>
        <dbReference type="Proteomes" id="UP001595536"/>
    </source>
</evidence>
<feature type="domain" description="UPF0033" evidence="2">
    <location>
        <begin position="9"/>
        <end position="33"/>
    </location>
</feature>
<dbReference type="SUPFAM" id="SSF64307">
    <property type="entry name" value="SirA-like"/>
    <property type="match status" value="1"/>
</dbReference>
<dbReference type="Pfam" id="PF01206">
    <property type="entry name" value="TusA"/>
    <property type="match status" value="1"/>
</dbReference>
<dbReference type="PANTHER" id="PTHR33279:SF6">
    <property type="entry name" value="SULFUR CARRIER PROTEIN YEDF-RELATED"/>
    <property type="match status" value="1"/>
</dbReference>
<name>A0ABV7LFG0_9HYPH</name>
<reference evidence="4" key="1">
    <citation type="journal article" date="2019" name="Int. J. Syst. Evol. Microbiol.">
        <title>The Global Catalogue of Microorganisms (GCM) 10K type strain sequencing project: providing services to taxonomists for standard genome sequencing and annotation.</title>
        <authorList>
            <consortium name="The Broad Institute Genomics Platform"/>
            <consortium name="The Broad Institute Genome Sequencing Center for Infectious Disease"/>
            <person name="Wu L."/>
            <person name="Ma J."/>
        </authorList>
    </citation>
    <scope>NUCLEOTIDE SEQUENCE [LARGE SCALE GENOMIC DNA]</scope>
    <source>
        <strain evidence="4">CCM 7941</strain>
    </source>
</reference>
<protein>
    <submittedName>
        <fullName evidence="3">Sulfurtransferase TusA family protein</fullName>
    </submittedName>
</protein>
<evidence type="ECO:0000256" key="1">
    <source>
        <dbReference type="ARBA" id="ARBA00008984"/>
    </source>
</evidence>
<dbReference type="CDD" id="cd00291">
    <property type="entry name" value="SirA_YedF_YeeD"/>
    <property type="match status" value="1"/>
</dbReference>
<dbReference type="EMBL" id="JBHRUV010000033">
    <property type="protein sequence ID" value="MFC3266279.1"/>
    <property type="molecule type" value="Genomic_DNA"/>
</dbReference>
<dbReference type="RefSeq" id="WP_376832268.1">
    <property type="nucleotide sequence ID" value="NZ_JBHLWR010000006.1"/>
</dbReference>
<dbReference type="PROSITE" id="PS01148">
    <property type="entry name" value="UPF0033"/>
    <property type="match status" value="1"/>
</dbReference>
<dbReference type="PANTHER" id="PTHR33279">
    <property type="entry name" value="SULFUR CARRIER PROTEIN YEDF-RELATED"/>
    <property type="match status" value="1"/>
</dbReference>
<accession>A0ABV7LFG0</accession>
<comment type="caution">
    <text evidence="3">The sequence shown here is derived from an EMBL/GenBank/DDBJ whole genome shotgun (WGS) entry which is preliminary data.</text>
</comment>
<sequence>MNASTVQELDLRGLKCPLPALHARRALAALQPGASLRVLCTDPMSAIDIPNMVRETGCKLAAAVHSGPLLTFDIVRGATWPGNDDQ</sequence>
<comment type="similarity">
    <text evidence="1">Belongs to the sulfur carrier protein TusA family.</text>
</comment>
<evidence type="ECO:0000313" key="3">
    <source>
        <dbReference type="EMBL" id="MFC3266279.1"/>
    </source>
</evidence>
<dbReference type="InterPro" id="IPR036868">
    <property type="entry name" value="TusA-like_sf"/>
</dbReference>
<organism evidence="3 4">
    <name type="scientific">Camelimonas abortus</name>
    <dbReference type="NCBI Taxonomy" id="1017184"/>
    <lineage>
        <taxon>Bacteria</taxon>
        <taxon>Pseudomonadati</taxon>
        <taxon>Pseudomonadota</taxon>
        <taxon>Alphaproteobacteria</taxon>
        <taxon>Hyphomicrobiales</taxon>
        <taxon>Chelatococcaceae</taxon>
        <taxon>Camelimonas</taxon>
    </lineage>
</organism>
<dbReference type="InterPro" id="IPR001455">
    <property type="entry name" value="TusA-like"/>
</dbReference>
<evidence type="ECO:0000259" key="2">
    <source>
        <dbReference type="PROSITE" id="PS01148"/>
    </source>
</evidence>
<keyword evidence="4" id="KW-1185">Reference proteome</keyword>